<keyword evidence="1" id="KW-0732">Signal</keyword>
<dbReference type="OrthoDB" id="6106425at2"/>
<keyword evidence="3" id="KW-1185">Reference proteome</keyword>
<dbReference type="RefSeq" id="WP_113915665.1">
    <property type="nucleotide sequence ID" value="NZ_QNSE01000003.1"/>
</dbReference>
<gene>
    <name evidence="2" type="ORF">DFP80_103232</name>
</gene>
<evidence type="ECO:0008006" key="4">
    <source>
        <dbReference type="Google" id="ProtNLM"/>
    </source>
</evidence>
<evidence type="ECO:0000313" key="3">
    <source>
        <dbReference type="Proteomes" id="UP000252792"/>
    </source>
</evidence>
<evidence type="ECO:0000256" key="1">
    <source>
        <dbReference type="SAM" id="SignalP"/>
    </source>
</evidence>
<dbReference type="Proteomes" id="UP000252792">
    <property type="component" value="Unassembled WGS sequence"/>
</dbReference>
<protein>
    <recommendedName>
        <fullName evidence="4">Secreted protein</fullName>
    </recommendedName>
</protein>
<comment type="caution">
    <text evidence="2">The sequence shown here is derived from an EMBL/GenBank/DDBJ whole genome shotgun (WGS) entry which is preliminary data.</text>
</comment>
<reference evidence="2 3" key="1">
    <citation type="submission" date="2018-06" db="EMBL/GenBank/DDBJ databases">
        <title>Genomic Encyclopedia of Type Strains, Phase III (KMG-III): the genomes of soil and plant-associated and newly described type strains.</title>
        <authorList>
            <person name="Whitman W."/>
        </authorList>
    </citation>
    <scope>NUCLEOTIDE SEQUENCE [LARGE SCALE GENOMIC DNA]</scope>
    <source>
        <strain evidence="2 3">CECT 7377</strain>
    </source>
</reference>
<organism evidence="2 3">
    <name type="scientific">Marinomonas rhizomae</name>
    <dbReference type="NCBI Taxonomy" id="491948"/>
    <lineage>
        <taxon>Bacteria</taxon>
        <taxon>Pseudomonadati</taxon>
        <taxon>Pseudomonadota</taxon>
        <taxon>Gammaproteobacteria</taxon>
        <taxon>Oceanospirillales</taxon>
        <taxon>Oceanospirillaceae</taxon>
        <taxon>Marinomonas</taxon>
    </lineage>
</organism>
<name>A0A366JEE3_9GAMM</name>
<evidence type="ECO:0000313" key="2">
    <source>
        <dbReference type="EMBL" id="RBP84759.1"/>
    </source>
</evidence>
<feature type="signal peptide" evidence="1">
    <location>
        <begin position="1"/>
        <end position="25"/>
    </location>
</feature>
<accession>A0A366JEE3</accession>
<dbReference type="AlphaFoldDB" id="A0A366JEE3"/>
<proteinExistence type="predicted"/>
<dbReference type="EMBL" id="QNSE01000003">
    <property type="protein sequence ID" value="RBP84759.1"/>
    <property type="molecule type" value="Genomic_DNA"/>
</dbReference>
<sequence>MKIQLLMIIAVVISSILTISQRANAQEVSQFRWLEPTVEQRCDEVVVPDQGNGSDNGCVIFTQFRTKASTLAPAPFLHYHLSAVTKNSGNINPRAPPFSLI</sequence>
<feature type="chain" id="PRO_5016827495" description="Secreted protein" evidence="1">
    <location>
        <begin position="26"/>
        <end position="101"/>
    </location>
</feature>